<dbReference type="InterPro" id="IPR016171">
    <property type="entry name" value="Vanillyl_alc_oxidase_C-sub2"/>
</dbReference>
<dbReference type="Pfam" id="PF02913">
    <property type="entry name" value="FAD-oxidase_C"/>
    <property type="match status" value="1"/>
</dbReference>
<accession>A0A1B1UA19</accession>
<dbReference type="KEGG" id="bic:LMTR13_04935"/>
<evidence type="ECO:0000256" key="3">
    <source>
        <dbReference type="ARBA" id="ARBA00022827"/>
    </source>
</evidence>
<dbReference type="EMBL" id="CP016428">
    <property type="protein sequence ID" value="ANV99619.1"/>
    <property type="molecule type" value="Genomic_DNA"/>
</dbReference>
<dbReference type="InterPro" id="IPR016167">
    <property type="entry name" value="FAD-bd_PCMH_sub1"/>
</dbReference>
<dbReference type="Proteomes" id="UP000092839">
    <property type="component" value="Chromosome"/>
</dbReference>
<proteinExistence type="inferred from homology"/>
<dbReference type="InterPro" id="IPR004113">
    <property type="entry name" value="FAD-bd_oxidored_4_C"/>
</dbReference>
<dbReference type="InterPro" id="IPR016164">
    <property type="entry name" value="FAD-linked_Oxase-like_C"/>
</dbReference>
<reference evidence="5 6" key="1">
    <citation type="submission" date="2016-07" db="EMBL/GenBank/DDBJ databases">
        <title>Complete genome sequence of Bradyrhizobium icense LMTR 13T, a potential inoculant strain isolated from lima bean (Phaseolus lunatus) in Peru.</title>
        <authorList>
            <person name="Ormeno-Orrillo E."/>
            <person name="Duran D."/>
            <person name="Rogel M.A."/>
            <person name="Rey L."/>
            <person name="Imperial J."/>
            <person name="Ruiz-Argueso T."/>
            <person name="Martinez-Romero E."/>
        </authorList>
    </citation>
    <scope>NUCLEOTIDE SEQUENCE [LARGE SCALE GENOMIC DNA]</scope>
    <source>
        <strain evidence="5 6">LMTR 13</strain>
    </source>
</reference>
<dbReference type="PROSITE" id="PS51387">
    <property type="entry name" value="FAD_PCMH"/>
    <property type="match status" value="1"/>
</dbReference>
<gene>
    <name evidence="5" type="ORF">LMTR13_04935</name>
</gene>
<comment type="similarity">
    <text evidence="1">Belongs to the FAD-binding oxidoreductase/transferase type 4 family.</text>
</comment>
<dbReference type="GO" id="GO:0022904">
    <property type="term" value="P:respiratory electron transport chain"/>
    <property type="evidence" value="ECO:0007669"/>
    <property type="project" value="TreeGrafter"/>
</dbReference>
<dbReference type="InterPro" id="IPR036318">
    <property type="entry name" value="FAD-bd_PCMH-like_sf"/>
</dbReference>
<evidence type="ECO:0000313" key="5">
    <source>
        <dbReference type="EMBL" id="ANV99619.1"/>
    </source>
</evidence>
<dbReference type="PANTHER" id="PTHR43716:SF2">
    <property type="entry name" value="BLL6224 PROTEIN"/>
    <property type="match status" value="1"/>
</dbReference>
<keyword evidence="3" id="KW-0274">FAD</keyword>
<dbReference type="STRING" id="1274631.LMTR13_04935"/>
<dbReference type="Gene3D" id="3.30.465.10">
    <property type="match status" value="1"/>
</dbReference>
<dbReference type="PANTHER" id="PTHR43716">
    <property type="entry name" value="D-2-HYDROXYGLUTARATE DEHYDROGENASE, MITOCHONDRIAL"/>
    <property type="match status" value="1"/>
</dbReference>
<dbReference type="SUPFAM" id="SSF55103">
    <property type="entry name" value="FAD-linked oxidases, C-terminal domain"/>
    <property type="match status" value="1"/>
</dbReference>
<dbReference type="InterPro" id="IPR016166">
    <property type="entry name" value="FAD-bd_PCMH"/>
</dbReference>
<dbReference type="GO" id="GO:0071949">
    <property type="term" value="F:FAD binding"/>
    <property type="evidence" value="ECO:0007669"/>
    <property type="project" value="InterPro"/>
</dbReference>
<keyword evidence="2" id="KW-0285">Flavoprotein</keyword>
<organism evidence="5 6">
    <name type="scientific">Bradyrhizobium icense</name>
    <dbReference type="NCBI Taxonomy" id="1274631"/>
    <lineage>
        <taxon>Bacteria</taxon>
        <taxon>Pseudomonadati</taxon>
        <taxon>Pseudomonadota</taxon>
        <taxon>Alphaproteobacteria</taxon>
        <taxon>Hyphomicrobiales</taxon>
        <taxon>Nitrobacteraceae</taxon>
        <taxon>Bradyrhizobium</taxon>
    </lineage>
</organism>
<dbReference type="AlphaFoldDB" id="A0A1B1UA19"/>
<dbReference type="Gene3D" id="1.10.45.10">
    <property type="entry name" value="Vanillyl-alcohol Oxidase, Chain A, domain 4"/>
    <property type="match status" value="1"/>
</dbReference>
<dbReference type="Pfam" id="PF01565">
    <property type="entry name" value="FAD_binding_4"/>
    <property type="match status" value="1"/>
</dbReference>
<evidence type="ECO:0000313" key="6">
    <source>
        <dbReference type="Proteomes" id="UP000092839"/>
    </source>
</evidence>
<protein>
    <recommendedName>
        <fullName evidence="4">FAD-binding PCMH-type domain-containing protein</fullName>
    </recommendedName>
</protein>
<evidence type="ECO:0000259" key="4">
    <source>
        <dbReference type="PROSITE" id="PS51387"/>
    </source>
</evidence>
<evidence type="ECO:0000256" key="1">
    <source>
        <dbReference type="ARBA" id="ARBA00008000"/>
    </source>
</evidence>
<dbReference type="Gene3D" id="3.30.70.2740">
    <property type="match status" value="1"/>
</dbReference>
<dbReference type="SUPFAM" id="SSF56176">
    <property type="entry name" value="FAD-binding/transporter-associated domain-like"/>
    <property type="match status" value="1"/>
</dbReference>
<dbReference type="GO" id="GO:0003824">
    <property type="term" value="F:catalytic activity"/>
    <property type="evidence" value="ECO:0007669"/>
    <property type="project" value="InterPro"/>
</dbReference>
<name>A0A1B1UA19_9BRAD</name>
<dbReference type="InterPro" id="IPR006094">
    <property type="entry name" value="Oxid_FAD_bind_N"/>
</dbReference>
<dbReference type="InterPro" id="IPR051264">
    <property type="entry name" value="FAD-oxidored/transferase_4"/>
</dbReference>
<evidence type="ECO:0000256" key="2">
    <source>
        <dbReference type="ARBA" id="ARBA00022630"/>
    </source>
</evidence>
<keyword evidence="6" id="KW-1185">Reference proteome</keyword>
<feature type="domain" description="FAD-binding PCMH-type" evidence="4">
    <location>
        <begin position="32"/>
        <end position="215"/>
    </location>
</feature>
<dbReference type="Gene3D" id="3.30.43.10">
    <property type="entry name" value="Uridine Diphospho-n-acetylenolpyruvylglucosamine Reductase, domain 2"/>
    <property type="match status" value="1"/>
</dbReference>
<sequence length="466" mass="49901">MAQLTRSLDRPGLLVTDRDVIGAACRDYRGWYCGDAIALARPRSVKEVQDVVRAAAASGCAIVAQGGNTSLCGGSVPLANSERPSIILSMVGLNQVRSVDAASWSLVAEAGCTVNQVQNAARMVGRYFGLDLGSRGTATVGGIIATNAGGMGVVRYGNCRDLVLGLEVALPDGSLWSGLKALRKDNSGIDLKHLFIGTEGTLGIVTAASLKMHPPETMSATALLRVSSIEAASSYADLAFTMANGELSAIELLPVMGIRRVCEELLRCSPPIELSEDWYVLCRLAGQQSVQEKLESIVSHAMETGLCSDAILAQSSAQEEHLWSIRDSFSDLHKVLGPSFRFDYAVPLGRIPELYHQLCKRIAEIEPKFVPFAFGHMGDGNLHFSACQPQDGDHALYETKKAKIEAAANAVVWSLGGTVSAEHGIGQLHRVELSYQKSATELVLMNRLKSLIDPTAILNPKKMLPD</sequence>
<dbReference type="InterPro" id="IPR016169">
    <property type="entry name" value="FAD-bd_PCMH_sub2"/>
</dbReference>
<dbReference type="Gene3D" id="3.30.70.2190">
    <property type="match status" value="1"/>
</dbReference>